<evidence type="ECO:0000313" key="2">
    <source>
        <dbReference type="Proteomes" id="UP001234297"/>
    </source>
</evidence>
<protein>
    <submittedName>
        <fullName evidence="1">Uncharacterized protein</fullName>
    </submittedName>
</protein>
<keyword evidence="2" id="KW-1185">Reference proteome</keyword>
<gene>
    <name evidence="1" type="ORF">MRB53_022219</name>
</gene>
<reference evidence="1 2" key="1">
    <citation type="journal article" date="2022" name="Hortic Res">
        <title>A haplotype resolved chromosomal level avocado genome allows analysis of novel avocado genes.</title>
        <authorList>
            <person name="Nath O."/>
            <person name="Fletcher S.J."/>
            <person name="Hayward A."/>
            <person name="Shaw L.M."/>
            <person name="Masouleh A.K."/>
            <person name="Furtado A."/>
            <person name="Henry R.J."/>
            <person name="Mitter N."/>
        </authorList>
    </citation>
    <scope>NUCLEOTIDE SEQUENCE [LARGE SCALE GENOMIC DNA]</scope>
    <source>
        <strain evidence="2">cv. Hass</strain>
    </source>
</reference>
<name>A0ACC2L6T9_PERAE</name>
<sequence length="95" mass="11035">MVIRRKERREPKALMIALMRRLERNRLVLVIDADLVTLFDLAILSGDYLLLLWISSHSRAMMASDLNESKAEHNSLKKVSAEYFGEEKNEFVSIQ</sequence>
<dbReference type="EMBL" id="CM056815">
    <property type="protein sequence ID" value="KAJ8628896.1"/>
    <property type="molecule type" value="Genomic_DNA"/>
</dbReference>
<accession>A0ACC2L6T9</accession>
<organism evidence="1 2">
    <name type="scientific">Persea americana</name>
    <name type="common">Avocado</name>
    <dbReference type="NCBI Taxonomy" id="3435"/>
    <lineage>
        <taxon>Eukaryota</taxon>
        <taxon>Viridiplantae</taxon>
        <taxon>Streptophyta</taxon>
        <taxon>Embryophyta</taxon>
        <taxon>Tracheophyta</taxon>
        <taxon>Spermatophyta</taxon>
        <taxon>Magnoliopsida</taxon>
        <taxon>Magnoliidae</taxon>
        <taxon>Laurales</taxon>
        <taxon>Lauraceae</taxon>
        <taxon>Persea</taxon>
    </lineage>
</organism>
<comment type="caution">
    <text evidence="1">The sequence shown here is derived from an EMBL/GenBank/DDBJ whole genome shotgun (WGS) entry which is preliminary data.</text>
</comment>
<dbReference type="Proteomes" id="UP001234297">
    <property type="component" value="Chromosome 7"/>
</dbReference>
<evidence type="ECO:0000313" key="1">
    <source>
        <dbReference type="EMBL" id="KAJ8628896.1"/>
    </source>
</evidence>
<proteinExistence type="predicted"/>